<dbReference type="InterPro" id="IPR021133">
    <property type="entry name" value="HEAT_type_2"/>
</dbReference>
<comment type="similarity">
    <text evidence="5">Belongs to the CLASP family.</text>
</comment>
<dbReference type="GO" id="GO:0045180">
    <property type="term" value="C:basal cortex"/>
    <property type="evidence" value="ECO:0007669"/>
    <property type="project" value="TreeGrafter"/>
</dbReference>
<evidence type="ECO:0000256" key="10">
    <source>
        <dbReference type="ARBA" id="ARBA00022737"/>
    </source>
</evidence>
<evidence type="ECO:0000256" key="18">
    <source>
        <dbReference type="SAM" id="MobiDB-lite"/>
    </source>
</evidence>
<accession>A0AAW1C854</accession>
<keyword evidence="7" id="KW-0963">Cytoplasm</keyword>
<comment type="caution">
    <text evidence="20">The sequence shown here is derived from an EMBL/GenBank/DDBJ whole genome shotgun (WGS) entry which is preliminary data.</text>
</comment>
<dbReference type="GO" id="GO:0090307">
    <property type="term" value="P:mitotic spindle assembly"/>
    <property type="evidence" value="ECO:0007669"/>
    <property type="project" value="TreeGrafter"/>
</dbReference>
<dbReference type="GO" id="GO:0008017">
    <property type="term" value="F:microtubule binding"/>
    <property type="evidence" value="ECO:0007669"/>
    <property type="project" value="TreeGrafter"/>
</dbReference>
<dbReference type="GO" id="GO:0031110">
    <property type="term" value="P:regulation of microtubule polymerization or depolymerization"/>
    <property type="evidence" value="ECO:0007669"/>
    <property type="project" value="UniProtKB-ARBA"/>
</dbReference>
<organism evidence="20 21">
    <name type="scientific">Crotalus adamanteus</name>
    <name type="common">Eastern diamondback rattlesnake</name>
    <dbReference type="NCBI Taxonomy" id="8729"/>
    <lineage>
        <taxon>Eukaryota</taxon>
        <taxon>Metazoa</taxon>
        <taxon>Chordata</taxon>
        <taxon>Craniata</taxon>
        <taxon>Vertebrata</taxon>
        <taxon>Euteleostomi</taxon>
        <taxon>Lepidosauria</taxon>
        <taxon>Squamata</taxon>
        <taxon>Bifurcata</taxon>
        <taxon>Unidentata</taxon>
        <taxon>Episquamata</taxon>
        <taxon>Toxicofera</taxon>
        <taxon>Serpentes</taxon>
        <taxon>Colubroidea</taxon>
        <taxon>Viperidae</taxon>
        <taxon>Crotalinae</taxon>
        <taxon>Crotalus</taxon>
    </lineage>
</organism>
<evidence type="ECO:0000256" key="17">
    <source>
        <dbReference type="PROSITE-ProRule" id="PRU00103"/>
    </source>
</evidence>
<evidence type="ECO:0000256" key="2">
    <source>
        <dbReference type="ARBA" id="ARBA00004300"/>
    </source>
</evidence>
<dbReference type="GO" id="GO:0043515">
    <property type="term" value="F:kinetochore binding"/>
    <property type="evidence" value="ECO:0007669"/>
    <property type="project" value="TreeGrafter"/>
</dbReference>
<evidence type="ECO:0000256" key="6">
    <source>
        <dbReference type="ARBA" id="ARBA00022454"/>
    </source>
</evidence>
<feature type="repeat" description="HEAT" evidence="17">
    <location>
        <begin position="105"/>
        <end position="143"/>
    </location>
</feature>
<comment type="subcellular location">
    <subcellularLocation>
        <location evidence="4">Chromosome</location>
        <location evidence="4">Centromere</location>
        <location evidence="4">Kinetochore</location>
    </subcellularLocation>
    <subcellularLocation>
        <location evidence="2">Cytoplasm</location>
        <location evidence="2">Cytoskeleton</location>
        <location evidence="2">Microtubule organizing center</location>
        <location evidence="2">Centrosome</location>
    </subcellularLocation>
    <subcellularLocation>
        <location evidence="1">Cytoplasm</location>
        <location evidence="1">Cytoskeleton</location>
        <location evidence="1">Spindle</location>
    </subcellularLocation>
    <subcellularLocation>
        <location evidence="3">Golgi apparatus</location>
        <location evidence="3">trans-Golgi network</location>
    </subcellularLocation>
</comment>
<evidence type="ECO:0000256" key="14">
    <source>
        <dbReference type="ARBA" id="ARBA00023212"/>
    </source>
</evidence>
<evidence type="ECO:0000313" key="20">
    <source>
        <dbReference type="EMBL" id="KAK9410509.1"/>
    </source>
</evidence>
<evidence type="ECO:0000256" key="11">
    <source>
        <dbReference type="ARBA" id="ARBA00022776"/>
    </source>
</evidence>
<evidence type="ECO:0000256" key="8">
    <source>
        <dbReference type="ARBA" id="ARBA00022618"/>
    </source>
</evidence>
<dbReference type="InterPro" id="IPR016024">
    <property type="entry name" value="ARM-type_fold"/>
</dbReference>
<evidence type="ECO:0000256" key="15">
    <source>
        <dbReference type="ARBA" id="ARBA00023306"/>
    </source>
</evidence>
<feature type="compositionally biased region" description="Low complexity" evidence="18">
    <location>
        <begin position="188"/>
        <end position="207"/>
    </location>
</feature>
<feature type="region of interest" description="Disordered" evidence="18">
    <location>
        <begin position="723"/>
        <end position="745"/>
    </location>
</feature>
<dbReference type="InterPro" id="IPR011989">
    <property type="entry name" value="ARM-like"/>
</dbReference>
<feature type="region of interest" description="Disordered" evidence="18">
    <location>
        <begin position="984"/>
        <end position="1028"/>
    </location>
</feature>
<evidence type="ECO:0000256" key="12">
    <source>
        <dbReference type="ARBA" id="ARBA00022838"/>
    </source>
</evidence>
<feature type="compositionally biased region" description="Low complexity" evidence="18">
    <location>
        <begin position="544"/>
        <end position="566"/>
    </location>
</feature>
<keyword evidence="9" id="KW-0493">Microtubule</keyword>
<feature type="compositionally biased region" description="Low complexity" evidence="18">
    <location>
        <begin position="485"/>
        <end position="504"/>
    </location>
</feature>
<dbReference type="InterPro" id="IPR034085">
    <property type="entry name" value="TOG"/>
</dbReference>
<dbReference type="GO" id="GO:0072686">
    <property type="term" value="C:mitotic spindle"/>
    <property type="evidence" value="ECO:0007669"/>
    <property type="project" value="TreeGrafter"/>
</dbReference>
<feature type="domain" description="TOG" evidence="19">
    <location>
        <begin position="1155"/>
        <end position="1393"/>
    </location>
</feature>
<feature type="region of interest" description="Disordered" evidence="18">
    <location>
        <begin position="1065"/>
        <end position="1135"/>
    </location>
</feature>
<evidence type="ECO:0000256" key="4">
    <source>
        <dbReference type="ARBA" id="ARBA00004629"/>
    </source>
</evidence>
<dbReference type="SMART" id="SM01349">
    <property type="entry name" value="TOG"/>
    <property type="match status" value="4"/>
</dbReference>
<name>A0AAW1C854_CROAD</name>
<evidence type="ECO:0000259" key="19">
    <source>
        <dbReference type="SMART" id="SM01349"/>
    </source>
</evidence>
<keyword evidence="16" id="KW-0137">Centromere</keyword>
<evidence type="ECO:0000256" key="1">
    <source>
        <dbReference type="ARBA" id="ARBA00004186"/>
    </source>
</evidence>
<keyword evidence="8" id="KW-0132">Cell division</keyword>
<feature type="domain" description="TOG" evidence="19">
    <location>
        <begin position="256"/>
        <end position="488"/>
    </location>
</feature>
<feature type="compositionally biased region" description="Polar residues" evidence="18">
    <location>
        <begin position="657"/>
        <end position="666"/>
    </location>
</feature>
<feature type="compositionally biased region" description="Low complexity" evidence="18">
    <location>
        <begin position="1010"/>
        <end position="1019"/>
    </location>
</feature>
<sequence length="1404" mass="154577">MQVVLLGLDILSALVSRLQDRFKAQIGTVLPSLIDRLGDSKDSVREQDQALLLKIMEQAASPQYVWDRILGGFKHKNFRTREGICLCLIATLNASGAQSLTLSKIVPHICNLLGDPNSQVRDAAINSLVEIYRHVGERVRADLSKKGLPQSRLNIIFTKFDEVQKSGTMIQGAGDKHFDDDDSVDGNRPSSASSSTSSKAPSLSRKSGVGTARRVGAVALVAKTPATKEGAGAIDEEDFIKAFEDVPAVQIYSSRDFEESINKIREILSDDKHDWEQRVAALKKIRSLLLAGAAEYDTFFQHLRLLDGAFKLSAKDLRSQVVREACITLGHLSSVLGNKFDHGAEAIMPTIFNLIPNSAKIMATSGVVTVRLIIRHTHIPRLIPIITSNCISKSVAVRRRCFEFLDLLLQEWQTHSLERHASVLAETIKKGIHDADSEVRIKARKCYWSFHSHFSREAEHLFNSLESSYQKALQSHLKNSDSIVSLPQSDRSSSSSQESLNRPLSTKRSPTGSTTSRASAVKSVKSASTSGSLQRSRSDIDVNAAASAKSKVTSSGSDSPFSSAAALPPGSYASLGRIRTRRQSSGSTSSITSTPADTRGRSRAKVVSQSQPGSRSSSPGKLLGSTYGGLSSGTTRGHPVPTSSSSTDKRSKVPRSQGCSRETSPSRIALDRFGLGQPGRLPASMNAMRVLSTSTDLETAVADALLLGDSRSKKKPVRRRYEPYGMYSDDDANSDASSACSERSYGSRNGGIPHYLRQTEDVAEVLNHCASSNWSERKEGLIGLQNLLKSQRTLSRVELKRLCEIFTRMFADPHSKVFSMFLETLVDFIIIHKDDLQDWLFVLLTQLLKKMGADLLGSVQAKVQKALDVTRDSFPFDQQFNILMRFIVDQTQTPNLKVKVAILKYIESLARQMDPTDFVNSSEAKLAVSRIITWTTEPKSSDVRKAAQIVLISLFELNTPEFTMLLGALPKTFQDGATRLLHNHLKNSSNTSVGSPSNTVGRTPSRHLSSRTSPLTSPTNCSHGGISPSMLDYDTENLNSDEIYSSLRGVTEAIEKFSFRSQEDLNEPIKRDGKKDSDIVSRDDGIASPATDMRGSSDVVEGGRMALDNKTSLLNTQPPRAFSGPRAREYNPYPYSDTISTYDKTALKEAVFDDDMDQIRDVPIDHSDLVADLLKELSNHNERVEERKGALLELLKITREDNLGVWEEHFKTILLLLLETLGDKDHSIRALALRVLREILRNQPARFKNYAELTIMKTLEAHKDSHKEVVRAAEEAASTLAGSIHPEQCIKVLCPIVQTADYPINLAAIKMQTKVIERISKESLHQLLQDIIPGLLQGYDNTESSVRKASVFCLVAIYSVIGEELKPHLAQLTGSKMKLLNLYIKRAQTTNSNSSSSSDVSTHS</sequence>
<proteinExistence type="inferred from homology"/>
<feature type="compositionally biased region" description="Low complexity" evidence="18">
    <location>
        <begin position="583"/>
        <end position="594"/>
    </location>
</feature>
<feature type="compositionally biased region" description="Basic and acidic residues" evidence="18">
    <location>
        <begin position="1065"/>
        <end position="1085"/>
    </location>
</feature>
<feature type="domain" description="TOG" evidence="19">
    <location>
        <begin position="1"/>
        <end position="169"/>
    </location>
</feature>
<dbReference type="FunFam" id="1.25.10.10:FF:000006">
    <property type="entry name" value="CLIP-associating protein 1 isoform 2"/>
    <property type="match status" value="1"/>
</dbReference>
<feature type="region of interest" description="Disordered" evidence="18">
    <location>
        <begin position="171"/>
        <end position="209"/>
    </location>
</feature>
<dbReference type="PANTHER" id="PTHR21567">
    <property type="entry name" value="CLASP"/>
    <property type="match status" value="1"/>
</dbReference>
<evidence type="ECO:0000313" key="21">
    <source>
        <dbReference type="Proteomes" id="UP001474421"/>
    </source>
</evidence>
<keyword evidence="11" id="KW-0498">Mitosis</keyword>
<dbReference type="FunFam" id="1.25.10.10:FF:000001">
    <property type="entry name" value="CLIP-associating protein 1 isoform 2"/>
    <property type="match status" value="1"/>
</dbReference>
<dbReference type="InterPro" id="IPR057546">
    <property type="entry name" value="HEAT_GCN1"/>
</dbReference>
<keyword evidence="21" id="KW-1185">Reference proteome</keyword>
<dbReference type="GO" id="GO:0051301">
    <property type="term" value="P:cell division"/>
    <property type="evidence" value="ECO:0007669"/>
    <property type="project" value="UniProtKB-KW"/>
</dbReference>
<evidence type="ECO:0000256" key="3">
    <source>
        <dbReference type="ARBA" id="ARBA00004601"/>
    </source>
</evidence>
<evidence type="ECO:0000256" key="16">
    <source>
        <dbReference type="ARBA" id="ARBA00023328"/>
    </source>
</evidence>
<evidence type="ECO:0000256" key="13">
    <source>
        <dbReference type="ARBA" id="ARBA00023034"/>
    </source>
</evidence>
<evidence type="ECO:0000256" key="9">
    <source>
        <dbReference type="ARBA" id="ARBA00022701"/>
    </source>
</evidence>
<reference evidence="20 21" key="1">
    <citation type="journal article" date="2024" name="Proc. Natl. Acad. Sci. U.S.A.">
        <title>The genetic regulatory architecture and epigenomic basis for age-related changes in rattlesnake venom.</title>
        <authorList>
            <person name="Hogan M.P."/>
            <person name="Holding M.L."/>
            <person name="Nystrom G.S."/>
            <person name="Colston T.J."/>
            <person name="Bartlett D.A."/>
            <person name="Mason A.J."/>
            <person name="Ellsworth S.A."/>
            <person name="Rautsaw R.M."/>
            <person name="Lawrence K.C."/>
            <person name="Strickland J.L."/>
            <person name="He B."/>
            <person name="Fraser P."/>
            <person name="Margres M.J."/>
            <person name="Gilbert D.M."/>
            <person name="Gibbs H.L."/>
            <person name="Parkinson C.L."/>
            <person name="Rokyta D.R."/>
        </authorList>
    </citation>
    <scope>NUCLEOTIDE SEQUENCE [LARGE SCALE GENOMIC DNA]</scope>
    <source>
        <strain evidence="20">DRR0105</strain>
    </source>
</reference>
<dbReference type="GO" id="GO:0000776">
    <property type="term" value="C:kinetochore"/>
    <property type="evidence" value="ECO:0007669"/>
    <property type="project" value="UniProtKB-KW"/>
</dbReference>
<feature type="compositionally biased region" description="Low complexity" evidence="18">
    <location>
        <begin position="515"/>
        <end position="532"/>
    </location>
</feature>
<dbReference type="GO" id="GO:0005794">
    <property type="term" value="C:Golgi apparatus"/>
    <property type="evidence" value="ECO:0007669"/>
    <property type="project" value="UniProtKB-SubCell"/>
</dbReference>
<feature type="compositionally biased region" description="Polar residues" evidence="18">
    <location>
        <begin position="1109"/>
        <end position="1118"/>
    </location>
</feature>
<keyword evidence="6" id="KW-0158">Chromosome</keyword>
<keyword evidence="12" id="KW-0995">Kinetochore</keyword>
<protein>
    <submittedName>
        <fullName evidence="20">CLIP-associating protein 1</fullName>
    </submittedName>
</protein>
<dbReference type="InterPro" id="IPR024395">
    <property type="entry name" value="CLASP_N_dom"/>
</dbReference>
<keyword evidence="15" id="KW-0131">Cell cycle</keyword>
<feature type="region of interest" description="Disordered" evidence="18">
    <location>
        <begin position="480"/>
        <end position="667"/>
    </location>
</feature>
<feature type="domain" description="TOG" evidence="19">
    <location>
        <begin position="754"/>
        <end position="991"/>
    </location>
</feature>
<dbReference type="GO" id="GO:0005881">
    <property type="term" value="C:cytoplasmic microtubule"/>
    <property type="evidence" value="ECO:0007669"/>
    <property type="project" value="TreeGrafter"/>
</dbReference>
<dbReference type="Pfam" id="PF23271">
    <property type="entry name" value="HEAT_GCN1"/>
    <property type="match status" value="1"/>
</dbReference>
<feature type="compositionally biased region" description="Polar residues" evidence="18">
    <location>
        <begin position="986"/>
        <end position="1001"/>
    </location>
</feature>
<dbReference type="GO" id="GO:0005876">
    <property type="term" value="C:spindle microtubule"/>
    <property type="evidence" value="ECO:0007669"/>
    <property type="project" value="TreeGrafter"/>
</dbReference>
<feature type="compositionally biased region" description="Low complexity" evidence="18">
    <location>
        <begin position="606"/>
        <end position="625"/>
    </location>
</feature>
<dbReference type="EMBL" id="JAOTOJ010000001">
    <property type="protein sequence ID" value="KAK9410509.1"/>
    <property type="molecule type" value="Genomic_DNA"/>
</dbReference>
<dbReference type="SUPFAM" id="SSF48371">
    <property type="entry name" value="ARM repeat"/>
    <property type="match status" value="2"/>
</dbReference>
<keyword evidence="14" id="KW-0206">Cytoskeleton</keyword>
<evidence type="ECO:0000256" key="5">
    <source>
        <dbReference type="ARBA" id="ARBA00009549"/>
    </source>
</evidence>
<dbReference type="Gene3D" id="1.25.10.10">
    <property type="entry name" value="Leucine-rich Repeat Variant"/>
    <property type="match status" value="4"/>
</dbReference>
<keyword evidence="10" id="KW-0677">Repeat</keyword>
<dbReference type="PROSITE" id="PS50077">
    <property type="entry name" value="HEAT_REPEAT"/>
    <property type="match status" value="1"/>
</dbReference>
<dbReference type="GO" id="GO:1902903">
    <property type="term" value="P:regulation of supramolecular fiber organization"/>
    <property type="evidence" value="ECO:0007669"/>
    <property type="project" value="UniProtKB-ARBA"/>
</dbReference>
<dbReference type="Pfam" id="PF12348">
    <property type="entry name" value="CLASP_N"/>
    <property type="match status" value="2"/>
</dbReference>
<keyword evidence="13" id="KW-0333">Golgi apparatus</keyword>
<evidence type="ECO:0000256" key="7">
    <source>
        <dbReference type="ARBA" id="ARBA00022490"/>
    </source>
</evidence>
<dbReference type="GO" id="GO:0040001">
    <property type="term" value="P:establishment of mitotic spindle localization"/>
    <property type="evidence" value="ECO:0007669"/>
    <property type="project" value="TreeGrafter"/>
</dbReference>
<dbReference type="Proteomes" id="UP001474421">
    <property type="component" value="Unassembled WGS sequence"/>
</dbReference>
<dbReference type="FunFam" id="1.25.10.10:FF:000005">
    <property type="entry name" value="CLIP-associating protein 1 isoform 2"/>
    <property type="match status" value="1"/>
</dbReference>
<dbReference type="Pfam" id="PF21040">
    <property type="entry name" value="CEP104-like_TOG"/>
    <property type="match status" value="1"/>
</dbReference>
<dbReference type="PANTHER" id="PTHR21567:SF28">
    <property type="entry name" value="CLIP-ASSOCIATING PROTEIN 1"/>
    <property type="match status" value="1"/>
</dbReference>
<gene>
    <name evidence="20" type="ORF">NXF25_001684</name>
</gene>
<dbReference type="GO" id="GO:0005813">
    <property type="term" value="C:centrosome"/>
    <property type="evidence" value="ECO:0007669"/>
    <property type="project" value="UniProtKB-SubCell"/>
</dbReference>